<dbReference type="RefSeq" id="WP_345115943.1">
    <property type="nucleotide sequence ID" value="NZ_BAABIZ010000008.1"/>
</dbReference>
<proteinExistence type="predicted"/>
<protein>
    <submittedName>
        <fullName evidence="1">Uncharacterized protein</fullName>
    </submittedName>
</protein>
<comment type="caution">
    <text evidence="1">The sequence shown here is derived from an EMBL/GenBank/DDBJ whole genome shotgun (WGS) entry which is preliminary data.</text>
</comment>
<sequence length="185" mass="21107">MSNSQTHAGEKSLTGAFMRVLTRSNALCKEFKNNQTINKAPVYLIHILPPQQETIEDSYVGSKAPESLEDTVIYENNKKWRGYSREALQKQTQKELTTHFQKKFAAQPYKQTVLHLSRQKSYKSASRHLIQPLVPYALKGMTLEGMDSSSQDALNLKRICKRGNFSHKELNTLMNHPILQGDILC</sequence>
<gene>
    <name evidence="1" type="ORF">GCM10023261_09500</name>
</gene>
<evidence type="ECO:0000313" key="1">
    <source>
        <dbReference type="EMBL" id="GAA5107811.1"/>
    </source>
</evidence>
<organism evidence="1 2">
    <name type="scientific">Bartonella jaculi</name>
    <dbReference type="NCBI Taxonomy" id="686226"/>
    <lineage>
        <taxon>Bacteria</taxon>
        <taxon>Pseudomonadati</taxon>
        <taxon>Pseudomonadota</taxon>
        <taxon>Alphaproteobacteria</taxon>
        <taxon>Hyphomicrobiales</taxon>
        <taxon>Bartonellaceae</taxon>
        <taxon>Bartonella</taxon>
    </lineage>
</organism>
<dbReference type="Proteomes" id="UP001500864">
    <property type="component" value="Unassembled WGS sequence"/>
</dbReference>
<keyword evidence="2" id="KW-1185">Reference proteome</keyword>
<evidence type="ECO:0000313" key="2">
    <source>
        <dbReference type="Proteomes" id="UP001500864"/>
    </source>
</evidence>
<name>A0ABP9N4P0_9HYPH</name>
<accession>A0ABP9N4P0</accession>
<reference evidence="2" key="1">
    <citation type="journal article" date="2019" name="Int. J. Syst. Evol. Microbiol.">
        <title>The Global Catalogue of Microorganisms (GCM) 10K type strain sequencing project: providing services to taxonomists for standard genome sequencing and annotation.</title>
        <authorList>
            <consortium name="The Broad Institute Genomics Platform"/>
            <consortium name="The Broad Institute Genome Sequencing Center for Infectious Disease"/>
            <person name="Wu L."/>
            <person name="Ma J."/>
        </authorList>
    </citation>
    <scope>NUCLEOTIDE SEQUENCE [LARGE SCALE GENOMIC DNA]</scope>
    <source>
        <strain evidence="2">JCM 17712</strain>
    </source>
</reference>
<dbReference type="EMBL" id="BAABIZ010000008">
    <property type="protein sequence ID" value="GAA5107811.1"/>
    <property type="molecule type" value="Genomic_DNA"/>
</dbReference>